<dbReference type="PANTHER" id="PTHR28133">
    <property type="entry name" value="REQUIRED FOR RESPIRATORY GROWTH PROTEIN 7, MITOCHONDRIAL"/>
    <property type="match status" value="1"/>
</dbReference>
<protein>
    <recommendedName>
        <fullName evidence="5">Restriction endonuclease type IV Mrr domain-containing protein</fullName>
    </recommendedName>
</protein>
<dbReference type="GO" id="GO:0005739">
    <property type="term" value="C:mitochondrion"/>
    <property type="evidence" value="ECO:0007669"/>
    <property type="project" value="UniProtKB-SubCell"/>
</dbReference>
<comment type="caution">
    <text evidence="3">The sequence shown here is derived from an EMBL/GenBank/DDBJ whole genome shotgun (WGS) entry which is preliminary data.</text>
</comment>
<sequence>MQCTKRLYSTSSLRIESFLKNRTDLTSTSYRGTLFELQSLHALESTAKMQLAHVGGRGDRGIDLRGTWAGLPVIVQCKTVKEGCTPEHIRGMMGTASMFKKRQISILATRTHTYTSEVLSHFQSSPLPLGLASVNDITLVTLMFNKSAQSFLKDRVLISTVFDALGNESLHVDILK</sequence>
<dbReference type="InterPro" id="IPR018828">
    <property type="entry name" value="RRG7"/>
</dbReference>
<dbReference type="PANTHER" id="PTHR28133:SF1">
    <property type="entry name" value="REQUIRED FOR RESPIRATORY GROWTH PROTEIN 7, MITOCHONDRIAL"/>
    <property type="match status" value="1"/>
</dbReference>
<evidence type="ECO:0000313" key="4">
    <source>
        <dbReference type="Proteomes" id="UP000253551"/>
    </source>
</evidence>
<dbReference type="EMBL" id="PJQM01007928">
    <property type="protein sequence ID" value="RCH77584.1"/>
    <property type="molecule type" value="Genomic_DNA"/>
</dbReference>
<organism evidence="3 4">
    <name type="scientific">Rhizopus stolonifer</name>
    <name type="common">Rhizopus nigricans</name>
    <dbReference type="NCBI Taxonomy" id="4846"/>
    <lineage>
        <taxon>Eukaryota</taxon>
        <taxon>Fungi</taxon>
        <taxon>Fungi incertae sedis</taxon>
        <taxon>Mucoromycota</taxon>
        <taxon>Mucoromycotina</taxon>
        <taxon>Mucoromycetes</taxon>
        <taxon>Mucorales</taxon>
        <taxon>Mucorineae</taxon>
        <taxon>Rhizopodaceae</taxon>
        <taxon>Rhizopus</taxon>
    </lineage>
</organism>
<dbReference type="OrthoDB" id="20734at2759"/>
<evidence type="ECO:0000313" key="3">
    <source>
        <dbReference type="EMBL" id="RCH77584.1"/>
    </source>
</evidence>
<keyword evidence="2" id="KW-0496">Mitochondrion</keyword>
<evidence type="ECO:0000256" key="1">
    <source>
        <dbReference type="ARBA" id="ARBA00004173"/>
    </source>
</evidence>
<accession>A0A367IIT4</accession>
<comment type="subcellular location">
    <subcellularLocation>
        <location evidence="1">Mitochondrion</location>
    </subcellularLocation>
</comment>
<dbReference type="GO" id="GO:0006302">
    <property type="term" value="P:double-strand break repair"/>
    <property type="evidence" value="ECO:0007669"/>
    <property type="project" value="UniProtKB-ARBA"/>
</dbReference>
<gene>
    <name evidence="3" type="ORF">CU098_004687</name>
</gene>
<dbReference type="SUPFAM" id="SSF52980">
    <property type="entry name" value="Restriction endonuclease-like"/>
    <property type="match status" value="1"/>
</dbReference>
<keyword evidence="4" id="KW-1185">Reference proteome</keyword>
<reference evidence="3 4" key="1">
    <citation type="journal article" date="2018" name="G3 (Bethesda)">
        <title>Phylogenetic and Phylogenomic Definition of Rhizopus Species.</title>
        <authorList>
            <person name="Gryganskyi A.P."/>
            <person name="Golan J."/>
            <person name="Dolatabadi S."/>
            <person name="Mondo S."/>
            <person name="Robb S."/>
            <person name="Idnurm A."/>
            <person name="Muszewska A."/>
            <person name="Steczkiewicz K."/>
            <person name="Masonjones S."/>
            <person name="Liao H.L."/>
            <person name="Gajdeczka M.T."/>
            <person name="Anike F."/>
            <person name="Vuek A."/>
            <person name="Anishchenko I.M."/>
            <person name="Voigt K."/>
            <person name="de Hoog G.S."/>
            <person name="Smith M.E."/>
            <person name="Heitman J."/>
            <person name="Vilgalys R."/>
            <person name="Stajich J.E."/>
        </authorList>
    </citation>
    <scope>NUCLEOTIDE SEQUENCE [LARGE SCALE GENOMIC DNA]</scope>
    <source>
        <strain evidence="3 4">LSU 92-RS-03</strain>
    </source>
</reference>
<evidence type="ECO:0000256" key="2">
    <source>
        <dbReference type="ARBA" id="ARBA00023128"/>
    </source>
</evidence>
<proteinExistence type="predicted"/>
<evidence type="ECO:0008006" key="5">
    <source>
        <dbReference type="Google" id="ProtNLM"/>
    </source>
</evidence>
<dbReference type="AlphaFoldDB" id="A0A367IIT4"/>
<dbReference type="Proteomes" id="UP000253551">
    <property type="component" value="Unassembled WGS sequence"/>
</dbReference>
<dbReference type="InterPro" id="IPR011335">
    <property type="entry name" value="Restrct_endonuc-II-like"/>
</dbReference>
<dbReference type="Pfam" id="PF10356">
    <property type="entry name" value="RRG7"/>
    <property type="match status" value="2"/>
</dbReference>
<name>A0A367IIT4_RHIST</name>